<dbReference type="InterPro" id="IPR049900">
    <property type="entry name" value="PKS_mFAS_DH"/>
</dbReference>
<dbReference type="SMART" id="SM00822">
    <property type="entry name" value="PKS_KR"/>
    <property type="match status" value="1"/>
</dbReference>
<dbReference type="SUPFAM" id="SSF55048">
    <property type="entry name" value="Probable ACP-binding domain of malonyl-CoA ACP transacylase"/>
    <property type="match status" value="1"/>
</dbReference>
<dbReference type="InterPro" id="IPR042104">
    <property type="entry name" value="PKS_dehydratase_sf"/>
</dbReference>
<dbReference type="SUPFAM" id="SSF52151">
    <property type="entry name" value="FabD/lysophospholipase-like"/>
    <property type="match status" value="1"/>
</dbReference>
<evidence type="ECO:0000256" key="5">
    <source>
        <dbReference type="ARBA" id="ARBA00022679"/>
    </source>
</evidence>
<dbReference type="Proteomes" id="UP001612812">
    <property type="component" value="Unassembled WGS sequence"/>
</dbReference>
<feature type="region of interest" description="C-terminal hotdog fold" evidence="9">
    <location>
        <begin position="1094"/>
        <end position="1232"/>
    </location>
</feature>
<keyword evidence="5" id="KW-0808">Transferase</keyword>
<dbReference type="InterPro" id="IPR015083">
    <property type="entry name" value="NorB/c/GfsB-D-like_docking"/>
</dbReference>
<dbReference type="Pfam" id="PF16197">
    <property type="entry name" value="KAsynt_C_assoc"/>
    <property type="match status" value="1"/>
</dbReference>
<dbReference type="Gene3D" id="3.40.366.10">
    <property type="entry name" value="Malonyl-Coenzyme A Acyl Carrier Protein, domain 2"/>
    <property type="match status" value="1"/>
</dbReference>
<dbReference type="SMART" id="SM00826">
    <property type="entry name" value="PKS_DH"/>
    <property type="match status" value="1"/>
</dbReference>
<dbReference type="PROSITE" id="PS50075">
    <property type="entry name" value="CARRIER"/>
    <property type="match status" value="1"/>
</dbReference>
<dbReference type="InterPro" id="IPR049551">
    <property type="entry name" value="PKS_DH_C"/>
</dbReference>
<dbReference type="InterPro" id="IPR049552">
    <property type="entry name" value="PKS_DH_N"/>
</dbReference>
<feature type="domain" description="PKS/mFAS DH" evidence="13">
    <location>
        <begin position="958"/>
        <end position="1232"/>
    </location>
</feature>
<evidence type="ECO:0000313" key="15">
    <source>
        <dbReference type="Proteomes" id="UP001612812"/>
    </source>
</evidence>
<dbReference type="CDD" id="cd08956">
    <property type="entry name" value="KR_3_FAS_SDR_x"/>
    <property type="match status" value="1"/>
</dbReference>
<reference evidence="14 15" key="1">
    <citation type="submission" date="2024-10" db="EMBL/GenBank/DDBJ databases">
        <title>The Natural Products Discovery Center: Release of the First 8490 Sequenced Strains for Exploring Actinobacteria Biosynthetic Diversity.</title>
        <authorList>
            <person name="Kalkreuter E."/>
            <person name="Kautsar S.A."/>
            <person name="Yang D."/>
            <person name="Bader C.D."/>
            <person name="Teijaro C.N."/>
            <person name="Fluegel L."/>
            <person name="Davis C.M."/>
            <person name="Simpson J.R."/>
            <person name="Lauterbach L."/>
            <person name="Steele A.D."/>
            <person name="Gui C."/>
            <person name="Meng S."/>
            <person name="Li G."/>
            <person name="Viehrig K."/>
            <person name="Ye F."/>
            <person name="Su P."/>
            <person name="Kiefer A.F."/>
            <person name="Nichols A."/>
            <person name="Cepeda A.J."/>
            <person name="Yan W."/>
            <person name="Fan B."/>
            <person name="Jiang Y."/>
            <person name="Adhikari A."/>
            <person name="Zheng C.-J."/>
            <person name="Schuster L."/>
            <person name="Cowan T.M."/>
            <person name="Smanski M.J."/>
            <person name="Chevrette M.G."/>
            <person name="De Carvalho L.P.S."/>
            <person name="Shen B."/>
        </authorList>
    </citation>
    <scope>NUCLEOTIDE SEQUENCE [LARGE SCALE GENOMIC DNA]</scope>
    <source>
        <strain evidence="14 15">NPDC049845</strain>
    </source>
</reference>
<dbReference type="Gene3D" id="3.40.47.10">
    <property type="match status" value="1"/>
</dbReference>
<keyword evidence="3" id="KW-0596">Phosphopantetheine</keyword>
<dbReference type="Pfam" id="PF00550">
    <property type="entry name" value="PP-binding"/>
    <property type="match status" value="1"/>
</dbReference>
<dbReference type="SUPFAM" id="SSF47336">
    <property type="entry name" value="ACP-like"/>
    <property type="match status" value="1"/>
</dbReference>
<accession>A0ABW7ZU49</accession>
<dbReference type="InterPro" id="IPR014030">
    <property type="entry name" value="Ketoacyl_synth_N"/>
</dbReference>
<feature type="domain" description="Ketosynthase family 3 (KS3)" evidence="12">
    <location>
        <begin position="33"/>
        <end position="457"/>
    </location>
</feature>
<dbReference type="InterPro" id="IPR014031">
    <property type="entry name" value="Ketoacyl_synth_C"/>
</dbReference>
<dbReference type="InterPro" id="IPR020806">
    <property type="entry name" value="PKS_PP-bd"/>
</dbReference>
<evidence type="ECO:0000256" key="3">
    <source>
        <dbReference type="ARBA" id="ARBA00022450"/>
    </source>
</evidence>
<dbReference type="Pfam" id="PF21089">
    <property type="entry name" value="PKS_DH_N"/>
    <property type="match status" value="1"/>
</dbReference>
<comment type="caution">
    <text evidence="14">The sequence shown here is derived from an EMBL/GenBank/DDBJ whole genome shotgun (WGS) entry which is preliminary data.</text>
</comment>
<proteinExistence type="predicted"/>
<dbReference type="Pfam" id="PF00109">
    <property type="entry name" value="ketoacyl-synt"/>
    <property type="match status" value="1"/>
</dbReference>
<dbReference type="InterPro" id="IPR016035">
    <property type="entry name" value="Acyl_Trfase/lysoPLipase"/>
</dbReference>
<evidence type="ECO:0000256" key="8">
    <source>
        <dbReference type="ARBA" id="ARBA00023315"/>
    </source>
</evidence>
<dbReference type="PROSITE" id="PS00012">
    <property type="entry name" value="PHOSPHOPANTETHEINE"/>
    <property type="match status" value="1"/>
</dbReference>
<evidence type="ECO:0000256" key="2">
    <source>
        <dbReference type="ARBA" id="ARBA00004792"/>
    </source>
</evidence>
<dbReference type="InterPro" id="IPR001227">
    <property type="entry name" value="Ac_transferase_dom_sf"/>
</dbReference>
<dbReference type="Pfam" id="PF08990">
    <property type="entry name" value="Docking"/>
    <property type="match status" value="1"/>
</dbReference>
<dbReference type="Pfam" id="PF00698">
    <property type="entry name" value="Acyl_transf_1"/>
    <property type="match status" value="2"/>
</dbReference>
<evidence type="ECO:0000256" key="7">
    <source>
        <dbReference type="ARBA" id="ARBA00023268"/>
    </source>
</evidence>
<sequence length="1843" mass="190972">MDTEEKLREYLKRVTTDLRRTRQRLRDVEDSAHEPIAVVGMACRFPGGITSPDALWDLVAAGGDAIGPFPDDRGWDLATLYDPDRERPGTSCVREGGFLADAADFDPAFFGISPREASAMDPQQRLLLEVSWEAFEAAGVDPTALRGARVGVFAGLTHADYAGGAADVPDGVADYLGLGSAGSVASGRVSYALGFEGPAVTVDTACSSSLVALHLAVRSLRSGESDLALAGGVTVLPTPSIFVDFTRQNNLSRGARCRAFADAADGTALGEGVGVLLVERLADARRLGHRVLAVVRGSAVNSDGASNGLTAPNGPSQQRVIRAALTDARLSPSEVDVVEAHGTGTTLGDPIEAQALLATYGQDRSAPLLLGSVKSNIGHVQTAAGVAGVIKMVQAMRHGTVPATLHVDTPSSKVDWSAGAVELATSARPWPAVDRPRRAAVSSFSISGTNAHVILEAPEPVADDAAAGTVPPPPVLSWVVSARSAPALADQAARLVEHLRERADVSPVEVGWSLATTRAALEHRAVVVGGDRDALLTGLSALAEGGSAPGLMAGEVVSGRRAVLFTGQGSQRVGMGRELYAVFPVFAAAFDRVCAAFEGRLDRSLREVVFDGGDLLDRTVYTQAGLFAVEVALWETLSSWGVRVDYLAGHSIGEVTAAYVAGVLSLDDAVTLVAARGSLMQALPAGGGMLAVGASEDQVRALLGTGVATAKAADSAGGPRAADAGEVAGAEPVVGGTGGGVDVAAVNGPASVVLSGAVADLDRVAGECVARGWRVKRLAVSHAFHSRLMEPMLGDFRAAIAGLDWRTPTLPIVSNVTGRLADPDDIATPEYWVRHVREAVRFADGVATLHDLGVGTLLEVGPDATLTAMAADVPADRTVTLVPALRRDQDEATALATALARLHVTGTPVDWAAWYTVDGHRPATVDLPTYAFQHRRYWIDARAAGHDAAGLGARATGHPLLDTALVTATGDVRVHGGRLSVRTHPWLADHVVRGRVVVPGTALVELALHAGAQAACDTVEELTLAAPLVLPDDGARALQLHLAAADEQGRRRITVHSRPADDPHADWTAHADGILAPGTGQTAEPLTAWPPPDATPVAVEPVYARLRDLGVEHGPTFRGLRAAWRTPDGAAAEVELPDDADPDGYALHPALLDAALHVVGLTDDDAATDDAGARLPWAWSGVSLAAEGATHLRVRLTRSGPATTLTLADATGAPVARIDSLVSRPLAAEQLDAGAADLPLYDLRWNPLPPPARPATGIVPLDPAAGLAAVDDDARLVLVPAGDAPDGDPLAATRARLTDTLALLQEWLADDRSAGRRLVVCTRGAVPADGAVTDLAGAAVWGLVRAAQLEHPGRLVLADLDGDDPELLGRALATDEPQVALRAGRLLVPRLAPAEPDPTGAVDLVPDGTVLVTGATGALGGLVARHLVTHHKVRHLLLVGRRGADAPGAADLLADLTRLGARARLAAADVSDRAQLAALLAGVPAEHPLAGVVHAAGTLDDAVVTALTPERVDTVLRPKADAAWHLHDLTRHLDLPMFVLFSSIAGPLGAPGQANYAAANAFLDGLAHQRRAAGLAATSLAWGPWDEAGGMARDLGAAGRDRLTRQGIVPLTTDRALALLDASRRGRRPLLLPVHLDLAALRTRTGRDQLPAPLHGLAGGPTRRTAAAGGGLRDRLAGASAEDRARLVAELVAGQVADVLGYASSAAVGPERSFTELGFDSLTAVDLRNRLTTRTGLALPATLVFDHPTPAALTGHLLARLGPAPTAPTLLDELDRLEAAFAATPADTLAELTADEETRTAVAARLRALLTRWDGDGGEVAATLDDASDDELFDFIDSRFGRS</sequence>
<dbReference type="SMART" id="SM00827">
    <property type="entry name" value="PKS_AT"/>
    <property type="match status" value="1"/>
</dbReference>
<dbReference type="InterPro" id="IPR032821">
    <property type="entry name" value="PKS_assoc"/>
</dbReference>
<feature type="region of interest" description="Disordered" evidence="10">
    <location>
        <begin position="1649"/>
        <end position="1670"/>
    </location>
</feature>
<feature type="active site" description="Proton donor; for dehydratase activity" evidence="9">
    <location>
        <position position="1153"/>
    </location>
</feature>
<dbReference type="InterPro" id="IPR036736">
    <property type="entry name" value="ACP-like_sf"/>
</dbReference>
<dbReference type="Pfam" id="PF14765">
    <property type="entry name" value="PS-DH"/>
    <property type="match status" value="1"/>
</dbReference>
<comment type="cofactor">
    <cofactor evidence="1">
        <name>pantetheine 4'-phosphate</name>
        <dbReference type="ChEBI" id="CHEBI:47942"/>
    </cofactor>
</comment>
<dbReference type="InterPro" id="IPR036299">
    <property type="entry name" value="Polyketide_synth_docking_sf"/>
</dbReference>
<protein>
    <submittedName>
        <fullName evidence="14">SDR family NAD(P)-dependent oxidoreductase</fullName>
    </submittedName>
</protein>
<dbReference type="InterPro" id="IPR020841">
    <property type="entry name" value="PKS_Beta-ketoAc_synthase_dom"/>
</dbReference>
<dbReference type="PANTHER" id="PTHR43775:SF51">
    <property type="entry name" value="INACTIVE PHENOLPHTHIOCEROL SYNTHESIS POLYKETIDE SYNTHASE TYPE I PKS1-RELATED"/>
    <property type="match status" value="1"/>
</dbReference>
<dbReference type="InterPro" id="IPR057326">
    <property type="entry name" value="KR_dom"/>
</dbReference>
<dbReference type="InterPro" id="IPR009081">
    <property type="entry name" value="PP-bd_ACP"/>
</dbReference>
<feature type="active site" description="Proton acceptor; for dehydratase activity" evidence="9">
    <location>
        <position position="990"/>
    </location>
</feature>
<dbReference type="PROSITE" id="PS52019">
    <property type="entry name" value="PKS_MFAS_DH"/>
    <property type="match status" value="1"/>
</dbReference>
<feature type="region of interest" description="N-terminal hotdog fold" evidence="9">
    <location>
        <begin position="958"/>
        <end position="1082"/>
    </location>
</feature>
<dbReference type="InterPro" id="IPR013968">
    <property type="entry name" value="PKS_KR"/>
</dbReference>
<evidence type="ECO:0000256" key="4">
    <source>
        <dbReference type="ARBA" id="ARBA00022553"/>
    </source>
</evidence>
<dbReference type="SMART" id="SM00825">
    <property type="entry name" value="PKS_KS"/>
    <property type="match status" value="1"/>
</dbReference>
<keyword evidence="7" id="KW-0511">Multifunctional enzyme</keyword>
<evidence type="ECO:0000259" key="11">
    <source>
        <dbReference type="PROSITE" id="PS50075"/>
    </source>
</evidence>
<dbReference type="CDD" id="cd00833">
    <property type="entry name" value="PKS"/>
    <property type="match status" value="1"/>
</dbReference>
<dbReference type="Gene3D" id="1.10.1200.10">
    <property type="entry name" value="ACP-like"/>
    <property type="match status" value="1"/>
</dbReference>
<evidence type="ECO:0000256" key="1">
    <source>
        <dbReference type="ARBA" id="ARBA00001957"/>
    </source>
</evidence>
<evidence type="ECO:0000256" key="9">
    <source>
        <dbReference type="PROSITE-ProRule" id="PRU01363"/>
    </source>
</evidence>
<dbReference type="InterPro" id="IPR016039">
    <property type="entry name" value="Thiolase-like"/>
</dbReference>
<keyword evidence="6" id="KW-0045">Antibiotic biosynthesis</keyword>
<dbReference type="Pfam" id="PF02801">
    <property type="entry name" value="Ketoacyl-synt_C"/>
    <property type="match status" value="1"/>
</dbReference>
<dbReference type="PANTHER" id="PTHR43775">
    <property type="entry name" value="FATTY ACID SYNTHASE"/>
    <property type="match status" value="1"/>
</dbReference>
<dbReference type="SMART" id="SM00823">
    <property type="entry name" value="PKS_PP"/>
    <property type="match status" value="1"/>
</dbReference>
<dbReference type="InterPro" id="IPR014043">
    <property type="entry name" value="Acyl_transferase_dom"/>
</dbReference>
<dbReference type="SUPFAM" id="SSF101173">
    <property type="entry name" value="Docking domain B of the erythromycin polyketide synthase (DEBS)"/>
    <property type="match status" value="1"/>
</dbReference>
<dbReference type="SMART" id="SM01294">
    <property type="entry name" value="PKS_PP_betabranch"/>
    <property type="match status" value="1"/>
</dbReference>
<dbReference type="SUPFAM" id="SSF53901">
    <property type="entry name" value="Thiolase-like"/>
    <property type="match status" value="1"/>
</dbReference>
<evidence type="ECO:0000256" key="6">
    <source>
        <dbReference type="ARBA" id="ARBA00023194"/>
    </source>
</evidence>
<comment type="pathway">
    <text evidence="2">Antibiotic biosynthesis.</text>
</comment>
<dbReference type="InterPro" id="IPR016036">
    <property type="entry name" value="Malonyl_transacylase_ACP-bd"/>
</dbReference>
<keyword evidence="8" id="KW-0012">Acyltransferase</keyword>
<keyword evidence="15" id="KW-1185">Reference proteome</keyword>
<dbReference type="InterPro" id="IPR020807">
    <property type="entry name" value="PKS_DH"/>
</dbReference>
<dbReference type="RefSeq" id="WP_396771539.1">
    <property type="nucleotide sequence ID" value="NZ_JBITLA010000018.1"/>
</dbReference>
<dbReference type="InterPro" id="IPR050091">
    <property type="entry name" value="PKS_NRPS_Biosynth_Enz"/>
</dbReference>
<dbReference type="EMBL" id="JBITLE010000018">
    <property type="protein sequence ID" value="MFI7266361.1"/>
    <property type="molecule type" value="Genomic_DNA"/>
</dbReference>
<dbReference type="Gene3D" id="3.40.50.720">
    <property type="entry name" value="NAD(P)-binding Rossmann-like Domain"/>
    <property type="match status" value="1"/>
</dbReference>
<gene>
    <name evidence="14" type="ORF">ACIBP4_29150</name>
</gene>
<evidence type="ECO:0000259" key="12">
    <source>
        <dbReference type="PROSITE" id="PS52004"/>
    </source>
</evidence>
<dbReference type="PROSITE" id="PS00606">
    <property type="entry name" value="KS3_1"/>
    <property type="match status" value="1"/>
</dbReference>
<dbReference type="Gene3D" id="3.30.70.3290">
    <property type="match status" value="1"/>
</dbReference>
<evidence type="ECO:0000259" key="13">
    <source>
        <dbReference type="PROSITE" id="PS52019"/>
    </source>
</evidence>
<dbReference type="SUPFAM" id="SSF51735">
    <property type="entry name" value="NAD(P)-binding Rossmann-fold domains"/>
    <property type="match status" value="2"/>
</dbReference>
<dbReference type="InterPro" id="IPR006162">
    <property type="entry name" value="Ppantetheine_attach_site"/>
</dbReference>
<dbReference type="Pfam" id="PF08659">
    <property type="entry name" value="KR"/>
    <property type="match status" value="1"/>
</dbReference>
<keyword evidence="4" id="KW-0597">Phosphoprotein</keyword>
<evidence type="ECO:0000256" key="10">
    <source>
        <dbReference type="SAM" id="MobiDB-lite"/>
    </source>
</evidence>
<dbReference type="InterPro" id="IPR036291">
    <property type="entry name" value="NAD(P)-bd_dom_sf"/>
</dbReference>
<organism evidence="14 15">
    <name type="scientific">Micromonospora maritima</name>
    <dbReference type="NCBI Taxonomy" id="986711"/>
    <lineage>
        <taxon>Bacteria</taxon>
        <taxon>Bacillati</taxon>
        <taxon>Actinomycetota</taxon>
        <taxon>Actinomycetes</taxon>
        <taxon>Micromonosporales</taxon>
        <taxon>Micromonosporaceae</taxon>
        <taxon>Micromonospora</taxon>
    </lineage>
</organism>
<name>A0ABW7ZU49_9ACTN</name>
<dbReference type="Gene3D" id="3.10.129.110">
    <property type="entry name" value="Polyketide synthase dehydratase"/>
    <property type="match status" value="1"/>
</dbReference>
<feature type="domain" description="Carrier" evidence="11">
    <location>
        <begin position="1686"/>
        <end position="1761"/>
    </location>
</feature>
<dbReference type="InterPro" id="IPR018201">
    <property type="entry name" value="Ketoacyl_synth_AS"/>
</dbReference>
<evidence type="ECO:0000313" key="14">
    <source>
        <dbReference type="EMBL" id="MFI7266361.1"/>
    </source>
</evidence>
<dbReference type="PROSITE" id="PS52004">
    <property type="entry name" value="KS3_2"/>
    <property type="match status" value="1"/>
</dbReference>